<evidence type="ECO:0000256" key="1">
    <source>
        <dbReference type="ARBA" id="ARBA00008720"/>
    </source>
</evidence>
<dbReference type="OrthoDB" id="6392at2"/>
<sequence length="120" mass="14123">MVDKILEVSLLYDFYGQLLTSKQQDVLQLYYYHDLSLGEIAEQLSVSRQAVYDNIKRAEKLLKSYEEKLKLVEKFLFTKRNIECILESIRFVESKVDDKDKELLDKIDLIKEIASNVLDV</sequence>
<accession>A0A267MIZ3</accession>
<dbReference type="InterPro" id="IPR054831">
    <property type="entry name" value="UPF0122_fam_protein"/>
</dbReference>
<organism evidence="5 6">
    <name type="scientific">Anaeromicrobium sediminis</name>
    <dbReference type="NCBI Taxonomy" id="1478221"/>
    <lineage>
        <taxon>Bacteria</taxon>
        <taxon>Bacillati</taxon>
        <taxon>Bacillota</taxon>
        <taxon>Clostridia</taxon>
        <taxon>Peptostreptococcales</taxon>
        <taxon>Thermotaleaceae</taxon>
        <taxon>Anaeromicrobium</taxon>
    </lineage>
</organism>
<dbReference type="InterPro" id="IPR013324">
    <property type="entry name" value="RNA_pol_sigma_r3/r4-like"/>
</dbReference>
<evidence type="ECO:0000256" key="3">
    <source>
        <dbReference type="HAMAP-Rule" id="MF_00245"/>
    </source>
</evidence>
<dbReference type="NCBIfam" id="NF001072">
    <property type="entry name" value="PRK00118.2-2"/>
    <property type="match status" value="1"/>
</dbReference>
<dbReference type="Proteomes" id="UP000216024">
    <property type="component" value="Unassembled WGS sequence"/>
</dbReference>
<dbReference type="HAMAP" id="MF_00245">
    <property type="entry name" value="UPF0122"/>
    <property type="match status" value="1"/>
</dbReference>
<gene>
    <name evidence="5" type="ORF">CCE28_13480</name>
</gene>
<evidence type="ECO:0000313" key="6">
    <source>
        <dbReference type="Proteomes" id="UP000216024"/>
    </source>
</evidence>
<dbReference type="RefSeq" id="WP_095134252.1">
    <property type="nucleotide sequence ID" value="NZ_NIBG01000011.1"/>
</dbReference>
<reference evidence="5 6" key="1">
    <citation type="submission" date="2017-06" db="EMBL/GenBank/DDBJ databases">
        <title>Draft genome sequence of anaerobic fermentative bacterium Anaeromicrobium sediminis DY2726D isolated from West Pacific Ocean sediments.</title>
        <authorList>
            <person name="Zeng X."/>
        </authorList>
    </citation>
    <scope>NUCLEOTIDE SEQUENCE [LARGE SCALE GENOMIC DNA]</scope>
    <source>
        <strain evidence="5 6">DY2726D</strain>
    </source>
</reference>
<comment type="function">
    <text evidence="2 3">Might take part in the signal recognition particle (SRP) pathway. This is inferred from the conservation of its genetic proximity to ftsY/ffh. May be a regulatory protein.</text>
</comment>
<dbReference type="PANTHER" id="PTHR40083">
    <property type="entry name" value="UPF0122 PROTEIN CBO2450/CLC_2298"/>
    <property type="match status" value="1"/>
</dbReference>
<dbReference type="AlphaFoldDB" id="A0A267MIZ3"/>
<feature type="coiled-coil region" evidence="4">
    <location>
        <begin position="48"/>
        <end position="75"/>
    </location>
</feature>
<evidence type="ECO:0000256" key="4">
    <source>
        <dbReference type="SAM" id="Coils"/>
    </source>
</evidence>
<name>A0A267MIZ3_9FIRM</name>
<dbReference type="NCBIfam" id="NF045758">
    <property type="entry name" value="YlxM"/>
    <property type="match status" value="1"/>
</dbReference>
<keyword evidence="6" id="KW-1185">Reference proteome</keyword>
<dbReference type="EMBL" id="NIBG01000011">
    <property type="protein sequence ID" value="PAB58898.1"/>
    <property type="molecule type" value="Genomic_DNA"/>
</dbReference>
<evidence type="ECO:0000256" key="2">
    <source>
        <dbReference type="ARBA" id="ARBA00024764"/>
    </source>
</evidence>
<keyword evidence="4" id="KW-0175">Coiled coil</keyword>
<dbReference type="SUPFAM" id="SSF88659">
    <property type="entry name" value="Sigma3 and sigma4 domains of RNA polymerase sigma factors"/>
    <property type="match status" value="1"/>
</dbReference>
<dbReference type="Gene3D" id="1.10.10.10">
    <property type="entry name" value="Winged helix-like DNA-binding domain superfamily/Winged helix DNA-binding domain"/>
    <property type="match status" value="1"/>
</dbReference>
<dbReference type="Pfam" id="PF04297">
    <property type="entry name" value="UPF0122"/>
    <property type="match status" value="1"/>
</dbReference>
<dbReference type="InterPro" id="IPR007394">
    <property type="entry name" value="UPF0122"/>
</dbReference>
<dbReference type="PANTHER" id="PTHR40083:SF1">
    <property type="entry name" value="UPF0122 PROTEIN YLXM"/>
    <property type="match status" value="1"/>
</dbReference>
<comment type="similarity">
    <text evidence="1 3">Belongs to the UPF0122 family.</text>
</comment>
<evidence type="ECO:0000313" key="5">
    <source>
        <dbReference type="EMBL" id="PAB58898.1"/>
    </source>
</evidence>
<dbReference type="InterPro" id="IPR036388">
    <property type="entry name" value="WH-like_DNA-bd_sf"/>
</dbReference>
<comment type="caution">
    <text evidence="5">The sequence shown here is derived from an EMBL/GenBank/DDBJ whole genome shotgun (WGS) entry which is preliminary data.</text>
</comment>
<proteinExistence type="inferred from homology"/>
<protein>
    <recommendedName>
        <fullName evidence="3">UPF0122 protein CCE28_13480</fullName>
    </recommendedName>
</protein>